<organism evidence="9 10">
    <name type="scientific">Streptomyces albipurpureus</name>
    <dbReference type="NCBI Taxonomy" id="2897419"/>
    <lineage>
        <taxon>Bacteria</taxon>
        <taxon>Bacillati</taxon>
        <taxon>Actinomycetota</taxon>
        <taxon>Actinomycetes</taxon>
        <taxon>Kitasatosporales</taxon>
        <taxon>Streptomycetaceae</taxon>
        <taxon>Streptomyces</taxon>
    </lineage>
</organism>
<reference evidence="9" key="1">
    <citation type="submission" date="2022-06" db="EMBL/GenBank/DDBJ databases">
        <title>Genome public.</title>
        <authorList>
            <person name="Sun Q."/>
        </authorList>
    </citation>
    <scope>NUCLEOTIDE SEQUENCE</scope>
    <source>
        <strain evidence="9">CWNU-1</strain>
    </source>
</reference>
<evidence type="ECO:0000256" key="4">
    <source>
        <dbReference type="ARBA" id="ARBA00022989"/>
    </source>
</evidence>
<evidence type="ECO:0000256" key="2">
    <source>
        <dbReference type="ARBA" id="ARBA00022475"/>
    </source>
</evidence>
<comment type="similarity">
    <text evidence="6">Belongs to the ABC-4 integral membrane protein family.</text>
</comment>
<feature type="transmembrane region" description="Helical" evidence="7">
    <location>
        <begin position="428"/>
        <end position="455"/>
    </location>
</feature>
<keyword evidence="4 7" id="KW-1133">Transmembrane helix</keyword>
<dbReference type="InterPro" id="IPR050250">
    <property type="entry name" value="Macrolide_Exporter_MacB"/>
</dbReference>
<feature type="transmembrane region" description="Helical" evidence="7">
    <location>
        <begin position="398"/>
        <end position="416"/>
    </location>
</feature>
<evidence type="ECO:0000256" key="5">
    <source>
        <dbReference type="ARBA" id="ARBA00023136"/>
    </source>
</evidence>
<feature type="transmembrane region" description="Helical" evidence="7">
    <location>
        <begin position="476"/>
        <end position="496"/>
    </location>
</feature>
<dbReference type="Proteomes" id="UP001431429">
    <property type="component" value="Unassembled WGS sequence"/>
</dbReference>
<feature type="transmembrane region" description="Helical" evidence="7">
    <location>
        <begin position="786"/>
        <end position="806"/>
    </location>
</feature>
<dbReference type="Pfam" id="PF02687">
    <property type="entry name" value="FtsX"/>
    <property type="match status" value="2"/>
</dbReference>
<dbReference type="PANTHER" id="PTHR30572:SF4">
    <property type="entry name" value="ABC TRANSPORTER PERMEASE YTRF"/>
    <property type="match status" value="1"/>
</dbReference>
<sequence length="817" mass="83313">MFAPNGLARAAIRFKPSAFIGTFVALMMTAVIVSACGIMLETGVRAEVPAARYEKAPVVVAADQQIRHTFGSGEEKSTEYAQIPDKARVDDSLLPAVAAAPGVAAAIGDVVFPVQRDKAPLSAQGWDATAFTGTRLTEGAAPRTGEVVLGEGGAKVGQRVRLETPVGEREFRVSGVARGDGAWFSTAQAVGLSGHPGKLDAIAVLPKDGVSPGQLSGEVRKAVDGKAKIRTKETRGEVEDLSLGMAKEALIALGASFGGIATMVAVFTAAGTVALSVGLRRREFALLRAIGATPRQIRRTIATEGLLVAPLAGVIGCVPGVALASWWFGQLKEKGAVPQAVELAVSPLPLSIAVASCLVTALLAGWAAARRPAKIKPGEALADAAVERVGFGKVRTPLGIAALAGGVVLTGISASASGEDAANTALGVVMSFMLAVALLGPLIARACAGLFGLPLRAAGASASLAAANSRTNSRRLASAMTPIVLAMSFSSVLIFLQTSTDRAAEEQQRAGMSADHLVSAPGGLPMDAAERAERVPGVSAAVGLVRTSVLVSSATAGDVSWRTASVQGLHGDPAALTEVQDLDVRKGSMGALAPGRIAVDAAVADGAGVGIGDRLEIRLPDGTQAKPEIVATYGRGLGFSDVTMTAADLSGRVTSPYPNDLLVRGTPEAAERLAALGTVRDRGDYASAQNTEREVGAWGNRTMAAILGGFAAIAAANTLVMTVLDRRRELGMLRLIGSTRRQVMGMIRWEALLVTGAGVVLGSAIALATLIPMMKGLTGEAPYVPPLVYGSFVAAIAVLALGATALPARAAMRGTGV</sequence>
<feature type="domain" description="ABC3 transporter permease C-terminal" evidence="8">
    <location>
        <begin position="256"/>
        <end position="377"/>
    </location>
</feature>
<comment type="caution">
    <text evidence="9">The sequence shown here is derived from an EMBL/GenBank/DDBJ whole genome shotgun (WGS) entry which is preliminary data.</text>
</comment>
<dbReference type="InterPro" id="IPR003838">
    <property type="entry name" value="ABC3_permease_C"/>
</dbReference>
<evidence type="ECO:0000256" key="1">
    <source>
        <dbReference type="ARBA" id="ARBA00004651"/>
    </source>
</evidence>
<dbReference type="PANTHER" id="PTHR30572">
    <property type="entry name" value="MEMBRANE COMPONENT OF TRANSPORTER-RELATED"/>
    <property type="match status" value="1"/>
</dbReference>
<dbReference type="RefSeq" id="WP_250922275.1">
    <property type="nucleotide sequence ID" value="NZ_JAMQAW010000036.1"/>
</dbReference>
<proteinExistence type="inferred from homology"/>
<feature type="domain" description="ABC3 transporter permease C-terminal" evidence="8">
    <location>
        <begin position="703"/>
        <end position="813"/>
    </location>
</feature>
<keyword evidence="10" id="KW-1185">Reference proteome</keyword>
<dbReference type="EMBL" id="JAMQAW010000036">
    <property type="protein sequence ID" value="MCM2391947.1"/>
    <property type="molecule type" value="Genomic_DNA"/>
</dbReference>
<feature type="transmembrane region" description="Helical" evidence="7">
    <location>
        <begin position="18"/>
        <end position="40"/>
    </location>
</feature>
<accession>A0ABT0UTN3</accession>
<evidence type="ECO:0000256" key="7">
    <source>
        <dbReference type="SAM" id="Phobius"/>
    </source>
</evidence>
<evidence type="ECO:0000313" key="9">
    <source>
        <dbReference type="EMBL" id="MCM2391947.1"/>
    </source>
</evidence>
<protein>
    <submittedName>
        <fullName evidence="9">FtsX-like permease family protein</fullName>
    </submittedName>
</protein>
<comment type="subcellular location">
    <subcellularLocation>
        <location evidence="1">Cell membrane</location>
        <topology evidence="1">Multi-pass membrane protein</topology>
    </subcellularLocation>
</comment>
<keyword evidence="5 7" id="KW-0472">Membrane</keyword>
<evidence type="ECO:0000256" key="3">
    <source>
        <dbReference type="ARBA" id="ARBA00022692"/>
    </source>
</evidence>
<evidence type="ECO:0000256" key="6">
    <source>
        <dbReference type="ARBA" id="ARBA00038076"/>
    </source>
</evidence>
<feature type="transmembrane region" description="Helical" evidence="7">
    <location>
        <begin position="250"/>
        <end position="279"/>
    </location>
</feature>
<feature type="transmembrane region" description="Helical" evidence="7">
    <location>
        <begin position="751"/>
        <end position="774"/>
    </location>
</feature>
<keyword evidence="2" id="KW-1003">Cell membrane</keyword>
<evidence type="ECO:0000259" key="8">
    <source>
        <dbReference type="Pfam" id="PF02687"/>
    </source>
</evidence>
<evidence type="ECO:0000313" key="10">
    <source>
        <dbReference type="Proteomes" id="UP001431429"/>
    </source>
</evidence>
<feature type="transmembrane region" description="Helical" evidence="7">
    <location>
        <begin position="348"/>
        <end position="369"/>
    </location>
</feature>
<keyword evidence="3 7" id="KW-0812">Transmembrane</keyword>
<name>A0ABT0UTN3_9ACTN</name>
<feature type="transmembrane region" description="Helical" evidence="7">
    <location>
        <begin position="305"/>
        <end position="328"/>
    </location>
</feature>
<gene>
    <name evidence="9" type="ORF">NBG84_27290</name>
</gene>
<feature type="transmembrane region" description="Helical" evidence="7">
    <location>
        <begin position="703"/>
        <end position="724"/>
    </location>
</feature>